<comment type="pathway">
    <text evidence="7">Cell wall biogenesis; peptidoglycan biosynthesis.</text>
</comment>
<name>A0A9Q9MTS6_9LACO</name>
<dbReference type="InterPro" id="IPR018187">
    <property type="entry name" value="Asp/Glu_racemase_AS_1"/>
</dbReference>
<dbReference type="NCBIfam" id="TIGR00067">
    <property type="entry name" value="glut_race"/>
    <property type="match status" value="1"/>
</dbReference>
<dbReference type="Gene3D" id="3.40.50.1860">
    <property type="match status" value="2"/>
</dbReference>
<dbReference type="HAMAP" id="MF_00258">
    <property type="entry name" value="Glu_racemase"/>
    <property type="match status" value="1"/>
</dbReference>
<dbReference type="PANTHER" id="PTHR21198">
    <property type="entry name" value="GLUTAMATE RACEMASE"/>
    <property type="match status" value="1"/>
</dbReference>
<evidence type="ECO:0000256" key="4">
    <source>
        <dbReference type="ARBA" id="ARBA00022984"/>
    </source>
</evidence>
<feature type="binding site" evidence="7">
    <location>
        <begin position="14"/>
        <end position="15"/>
    </location>
    <ligand>
        <name>substrate</name>
    </ligand>
</feature>
<dbReference type="Pfam" id="PF01177">
    <property type="entry name" value="Asp_Glu_race"/>
    <property type="match status" value="1"/>
</dbReference>
<dbReference type="SUPFAM" id="SSF53681">
    <property type="entry name" value="Aspartate/glutamate racemase"/>
    <property type="match status" value="2"/>
</dbReference>
<evidence type="ECO:0000313" key="9">
    <source>
        <dbReference type="Proteomes" id="UP001058429"/>
    </source>
</evidence>
<reference evidence="8" key="1">
    <citation type="submission" date="2022-09" db="EMBL/GenBank/DDBJ databases">
        <title>Complete genome of Ligilactobacillus agilis AM_LB6, isolated from chicken feces.</title>
        <authorList>
            <person name="den Bakker H.C."/>
            <person name="Mann A."/>
        </authorList>
    </citation>
    <scope>NUCLEOTIDE SEQUENCE</scope>
    <source>
        <strain evidence="8">AM_LB6</strain>
    </source>
</reference>
<dbReference type="RefSeq" id="WP_260902830.1">
    <property type="nucleotide sequence ID" value="NZ_CP104396.1"/>
</dbReference>
<dbReference type="InterPro" id="IPR015942">
    <property type="entry name" value="Asp/Glu/hydantoin_racemase"/>
</dbReference>
<comment type="similarity">
    <text evidence="7">Belongs to the aspartate/glutamate racemases family.</text>
</comment>
<dbReference type="GO" id="GO:0008881">
    <property type="term" value="F:glutamate racemase activity"/>
    <property type="evidence" value="ECO:0007669"/>
    <property type="project" value="UniProtKB-UniRule"/>
</dbReference>
<dbReference type="FunFam" id="3.40.50.1860:FF:000001">
    <property type="entry name" value="Glutamate racemase"/>
    <property type="match status" value="1"/>
</dbReference>
<feature type="binding site" evidence="7">
    <location>
        <begin position="78"/>
        <end position="79"/>
    </location>
    <ligand>
        <name>substrate</name>
    </ligand>
</feature>
<evidence type="ECO:0000256" key="3">
    <source>
        <dbReference type="ARBA" id="ARBA00022960"/>
    </source>
</evidence>
<keyword evidence="4 7" id="KW-0573">Peptidoglycan synthesis</keyword>
<organism evidence="8 9">
    <name type="scientific">Ligilactobacillus agilis</name>
    <dbReference type="NCBI Taxonomy" id="1601"/>
    <lineage>
        <taxon>Bacteria</taxon>
        <taxon>Bacillati</taxon>
        <taxon>Bacillota</taxon>
        <taxon>Bacilli</taxon>
        <taxon>Lactobacillales</taxon>
        <taxon>Lactobacillaceae</taxon>
        <taxon>Ligilactobacillus</taxon>
    </lineage>
</organism>
<keyword evidence="3 7" id="KW-0133">Cell shape</keyword>
<evidence type="ECO:0000313" key="8">
    <source>
        <dbReference type="EMBL" id="UXC62613.1"/>
    </source>
</evidence>
<dbReference type="GeneID" id="75137339"/>
<comment type="catalytic activity">
    <reaction evidence="1 7">
        <text>L-glutamate = D-glutamate</text>
        <dbReference type="Rhea" id="RHEA:12813"/>
        <dbReference type="ChEBI" id="CHEBI:29985"/>
        <dbReference type="ChEBI" id="CHEBI:29986"/>
        <dbReference type="EC" id="5.1.1.3"/>
    </reaction>
</comment>
<accession>A0A9Q9MTS6</accession>
<feature type="active site" description="Proton donor/acceptor" evidence="7">
    <location>
        <position position="77"/>
    </location>
</feature>
<dbReference type="PROSITE" id="PS00923">
    <property type="entry name" value="ASP_GLU_RACEMASE_1"/>
    <property type="match status" value="1"/>
</dbReference>
<dbReference type="GO" id="GO:0008360">
    <property type="term" value="P:regulation of cell shape"/>
    <property type="evidence" value="ECO:0007669"/>
    <property type="project" value="UniProtKB-KW"/>
</dbReference>
<gene>
    <name evidence="7 8" type="primary">murI</name>
    <name evidence="8" type="ORF">N4562_05750</name>
</gene>
<evidence type="ECO:0000256" key="2">
    <source>
        <dbReference type="ARBA" id="ARBA00013090"/>
    </source>
</evidence>
<dbReference type="GO" id="GO:0071555">
    <property type="term" value="P:cell wall organization"/>
    <property type="evidence" value="ECO:0007669"/>
    <property type="project" value="UniProtKB-KW"/>
</dbReference>
<dbReference type="EMBL" id="CP104396">
    <property type="protein sequence ID" value="UXC62613.1"/>
    <property type="molecule type" value="Genomic_DNA"/>
</dbReference>
<feature type="binding site" evidence="7">
    <location>
        <begin position="188"/>
        <end position="189"/>
    </location>
    <ligand>
        <name>substrate</name>
    </ligand>
</feature>
<dbReference type="InterPro" id="IPR004391">
    <property type="entry name" value="Glu_race"/>
</dbReference>
<evidence type="ECO:0000256" key="6">
    <source>
        <dbReference type="ARBA" id="ARBA00023316"/>
    </source>
</evidence>
<dbReference type="GO" id="GO:0009252">
    <property type="term" value="P:peptidoglycan biosynthetic process"/>
    <property type="evidence" value="ECO:0007669"/>
    <property type="project" value="UniProtKB-UniRule"/>
</dbReference>
<dbReference type="InterPro" id="IPR001920">
    <property type="entry name" value="Asp/Glu_race"/>
</dbReference>
<feature type="active site" description="Proton donor/acceptor" evidence="7">
    <location>
        <position position="187"/>
    </location>
</feature>
<sequence>MDLQTVKRPIGVFDSGVGGISVLKEAVKLLPNEDFIFFGDSKNAPYGVKSVEQVYQLSKKIVTDFIVQDAKAIVIACNTATSAAAKRLRSEHPEIPIIGLEPALKPAVLAKENSHVLVMATPLTLKEQKFADLMKRFESQAKISKLPAPDLVEYVEKGEVASPKLKKYLRSILAPYIGQIDSLVLGCTHFPFAAPAIAEIVGPEVTLYDGGEGAARELRHLLVKNQLRRTDKRQGKVTFKNSINTEAELNLCRTLFSLYF</sequence>
<dbReference type="Proteomes" id="UP001058429">
    <property type="component" value="Chromosome"/>
</dbReference>
<comment type="function">
    <text evidence="7">Provides the (R)-glutamate required for cell wall biosynthesis.</text>
</comment>
<evidence type="ECO:0000256" key="1">
    <source>
        <dbReference type="ARBA" id="ARBA00001602"/>
    </source>
</evidence>
<evidence type="ECO:0000256" key="5">
    <source>
        <dbReference type="ARBA" id="ARBA00023235"/>
    </source>
</evidence>
<protein>
    <recommendedName>
        <fullName evidence="2 7">Glutamate racemase</fullName>
        <ecNumber evidence="2 7">5.1.1.3</ecNumber>
    </recommendedName>
</protein>
<keyword evidence="5 7" id="KW-0413">Isomerase</keyword>
<evidence type="ECO:0000256" key="7">
    <source>
        <dbReference type="HAMAP-Rule" id="MF_00258"/>
    </source>
</evidence>
<proteinExistence type="inferred from homology"/>
<feature type="binding site" evidence="7">
    <location>
        <begin position="46"/>
        <end position="47"/>
    </location>
    <ligand>
        <name>substrate</name>
    </ligand>
</feature>
<dbReference type="PANTHER" id="PTHR21198:SF3">
    <property type="entry name" value="GLUTAMATE RACEMASE"/>
    <property type="match status" value="1"/>
</dbReference>
<dbReference type="EC" id="5.1.1.3" evidence="2 7"/>
<keyword evidence="6 7" id="KW-0961">Cell wall biogenesis/degradation</keyword>
<dbReference type="AlphaFoldDB" id="A0A9Q9MTS6"/>